<sequence>MKTFARMLIVNIVVLIVLIGAGFTGYYFYNQSANYIKTDNAQIDGQMITVAAPMNGKLTDWNGEVGKAYDTNDTLGTIEGASDTGGKMKMDIKLPKQATIVKQDAVKDSFVAAGTPLAQAYNMDNLWVTANIDENAINDVEKGQKVDIYVDAYPNQTLEGKIDQIGLTTAGTFSVMPSSNSNGNYTKVKQVIPVKISINDYKGVNLKPGMNVTVKIHK</sequence>
<evidence type="ECO:0000256" key="3">
    <source>
        <dbReference type="ARBA" id="ARBA00022692"/>
    </source>
</evidence>
<gene>
    <name evidence="9" type="ORF">ACFO4N_02485</name>
</gene>
<evidence type="ECO:0000256" key="5">
    <source>
        <dbReference type="ARBA" id="ARBA00023136"/>
    </source>
</evidence>
<protein>
    <submittedName>
        <fullName evidence="9">HlyD family efflux transporter periplasmic adaptor subunit</fullName>
    </submittedName>
</protein>
<evidence type="ECO:0000313" key="10">
    <source>
        <dbReference type="Proteomes" id="UP001596022"/>
    </source>
</evidence>
<evidence type="ECO:0000256" key="6">
    <source>
        <dbReference type="SAM" id="Phobius"/>
    </source>
</evidence>
<evidence type="ECO:0000259" key="7">
    <source>
        <dbReference type="Pfam" id="PF25990"/>
    </source>
</evidence>
<comment type="subcellular location">
    <subcellularLocation>
        <location evidence="1">Membrane</location>
        <topology evidence="1">Single-pass membrane protein</topology>
    </subcellularLocation>
</comment>
<reference evidence="10" key="1">
    <citation type="journal article" date="2019" name="Int. J. Syst. Evol. Microbiol.">
        <title>The Global Catalogue of Microorganisms (GCM) 10K type strain sequencing project: providing services to taxonomists for standard genome sequencing and annotation.</title>
        <authorList>
            <consortium name="The Broad Institute Genomics Platform"/>
            <consortium name="The Broad Institute Genome Sequencing Center for Infectious Disease"/>
            <person name="Wu L."/>
            <person name="Ma J."/>
        </authorList>
    </citation>
    <scope>NUCLEOTIDE SEQUENCE [LARGE SCALE GENOMIC DNA]</scope>
    <source>
        <strain evidence="10">CGMCC 1.16306</strain>
    </source>
</reference>
<evidence type="ECO:0000313" key="9">
    <source>
        <dbReference type="EMBL" id="MFC4617593.1"/>
    </source>
</evidence>
<keyword evidence="4 6" id="KW-1133">Transmembrane helix</keyword>
<dbReference type="SUPFAM" id="SSF51230">
    <property type="entry name" value="Single hybrid motif"/>
    <property type="match status" value="1"/>
</dbReference>
<dbReference type="InterPro" id="IPR050739">
    <property type="entry name" value="MFP"/>
</dbReference>
<feature type="transmembrane region" description="Helical" evidence="6">
    <location>
        <begin position="7"/>
        <end position="29"/>
    </location>
</feature>
<dbReference type="PANTHER" id="PTHR30386">
    <property type="entry name" value="MEMBRANE FUSION SUBUNIT OF EMRAB-TOLC MULTIDRUG EFFLUX PUMP"/>
    <property type="match status" value="1"/>
</dbReference>
<dbReference type="RefSeq" id="WP_376844626.1">
    <property type="nucleotide sequence ID" value="NZ_JBHSFW010000001.1"/>
</dbReference>
<dbReference type="Pfam" id="PF25997">
    <property type="entry name" value="BSH_YhbJ"/>
    <property type="match status" value="1"/>
</dbReference>
<dbReference type="InterPro" id="IPR011053">
    <property type="entry name" value="Single_hybrid_motif"/>
</dbReference>
<dbReference type="Pfam" id="PF25990">
    <property type="entry name" value="Beta-barrel_YknX"/>
    <property type="match status" value="1"/>
</dbReference>
<name>A0ABV9GI91_9BACL</name>
<keyword evidence="10" id="KW-1185">Reference proteome</keyword>
<proteinExistence type="inferred from homology"/>
<evidence type="ECO:0000256" key="2">
    <source>
        <dbReference type="ARBA" id="ARBA00009477"/>
    </source>
</evidence>
<keyword evidence="3 6" id="KW-0812">Transmembrane</keyword>
<evidence type="ECO:0000256" key="4">
    <source>
        <dbReference type="ARBA" id="ARBA00022989"/>
    </source>
</evidence>
<dbReference type="EMBL" id="JBHSFW010000001">
    <property type="protein sequence ID" value="MFC4617593.1"/>
    <property type="molecule type" value="Genomic_DNA"/>
</dbReference>
<comment type="caution">
    <text evidence="9">The sequence shown here is derived from an EMBL/GenBank/DDBJ whole genome shotgun (WGS) entry which is preliminary data.</text>
</comment>
<feature type="domain" description="YhbJ barrel-sandwich hybrid" evidence="8">
    <location>
        <begin position="47"/>
        <end position="120"/>
    </location>
</feature>
<dbReference type="Gene3D" id="2.40.30.170">
    <property type="match status" value="1"/>
</dbReference>
<evidence type="ECO:0000256" key="1">
    <source>
        <dbReference type="ARBA" id="ARBA00004167"/>
    </source>
</evidence>
<keyword evidence="5 6" id="KW-0472">Membrane</keyword>
<dbReference type="InterPro" id="IPR058635">
    <property type="entry name" value="BSH_YhbJ"/>
</dbReference>
<dbReference type="Proteomes" id="UP001596022">
    <property type="component" value="Unassembled WGS sequence"/>
</dbReference>
<accession>A0ABV9GI91</accession>
<organism evidence="9 10">
    <name type="scientific">Camelliibacillus cellulosilyticus</name>
    <dbReference type="NCBI Taxonomy" id="2174486"/>
    <lineage>
        <taxon>Bacteria</taxon>
        <taxon>Bacillati</taxon>
        <taxon>Bacillota</taxon>
        <taxon>Bacilli</taxon>
        <taxon>Bacillales</taxon>
        <taxon>Sporolactobacillaceae</taxon>
        <taxon>Camelliibacillus</taxon>
    </lineage>
</organism>
<dbReference type="PANTHER" id="PTHR30386:SF26">
    <property type="entry name" value="TRANSPORT PROTEIN COMB"/>
    <property type="match status" value="1"/>
</dbReference>
<feature type="domain" description="YknX-like beta-barrel" evidence="7">
    <location>
        <begin position="128"/>
        <end position="216"/>
    </location>
</feature>
<evidence type="ECO:0000259" key="8">
    <source>
        <dbReference type="Pfam" id="PF25997"/>
    </source>
</evidence>
<dbReference type="InterPro" id="IPR058636">
    <property type="entry name" value="Beta-barrel_YknX"/>
</dbReference>
<comment type="similarity">
    <text evidence="2">Belongs to the membrane fusion protein (MFP) (TC 8.A.1) family.</text>
</comment>